<keyword evidence="3" id="KW-1185">Reference proteome</keyword>
<name>A0A1B7YGQ2_COLHI</name>
<accession>A0A1B7YGQ2</accession>
<dbReference type="PANTHER" id="PTHR35896">
    <property type="entry name" value="IG-LIKE DOMAIN-CONTAINING PROTEIN"/>
    <property type="match status" value="1"/>
</dbReference>
<dbReference type="EMBL" id="LTAN01000004">
    <property type="protein sequence ID" value="OBR11249.1"/>
    <property type="molecule type" value="Genomic_DNA"/>
</dbReference>
<comment type="caution">
    <text evidence="2">The sequence shown here is derived from an EMBL/GenBank/DDBJ whole genome shotgun (WGS) entry which is preliminary data.</text>
</comment>
<protein>
    <submittedName>
        <fullName evidence="2">Major facilitator superfamily transporter</fullName>
    </submittedName>
</protein>
<dbReference type="VEuPathDB" id="FungiDB:CH63R_06941"/>
<dbReference type="GeneID" id="28866023"/>
<dbReference type="KEGG" id="chig:CH63R_06941"/>
<keyword evidence="1" id="KW-0812">Transmembrane</keyword>
<evidence type="ECO:0000313" key="3">
    <source>
        <dbReference type="Proteomes" id="UP000092177"/>
    </source>
</evidence>
<reference evidence="3" key="1">
    <citation type="journal article" date="2017" name="BMC Genomics">
        <title>Gapless genome assembly of Colletotrichum higginsianum reveals chromosome structure and association of transposable elements with secondary metabolite gene clusters.</title>
        <authorList>
            <person name="Dallery J.-F."/>
            <person name="Lapalu N."/>
            <person name="Zampounis A."/>
            <person name="Pigne S."/>
            <person name="Luyten I."/>
            <person name="Amselem J."/>
            <person name="Wittenberg A.H.J."/>
            <person name="Zhou S."/>
            <person name="de Queiroz M.V."/>
            <person name="Robin G.P."/>
            <person name="Auger A."/>
            <person name="Hainaut M."/>
            <person name="Henrissat B."/>
            <person name="Kim K.-T."/>
            <person name="Lee Y.-H."/>
            <person name="Lespinet O."/>
            <person name="Schwartz D.C."/>
            <person name="Thon M.R."/>
            <person name="O'Connell R.J."/>
        </authorList>
    </citation>
    <scope>NUCLEOTIDE SEQUENCE [LARGE SCALE GENOMIC DNA]</scope>
    <source>
        <strain evidence="3">IMI 349063</strain>
    </source>
</reference>
<proteinExistence type="predicted"/>
<dbReference type="AlphaFoldDB" id="A0A1B7YGQ2"/>
<keyword evidence="1" id="KW-1133">Transmembrane helix</keyword>
<dbReference type="OrthoDB" id="3501153at2759"/>
<keyword evidence="1" id="KW-0472">Membrane</keyword>
<evidence type="ECO:0000313" key="2">
    <source>
        <dbReference type="EMBL" id="OBR11249.1"/>
    </source>
</evidence>
<feature type="transmembrane region" description="Helical" evidence="1">
    <location>
        <begin position="48"/>
        <end position="70"/>
    </location>
</feature>
<dbReference type="RefSeq" id="XP_018159766.1">
    <property type="nucleotide sequence ID" value="XM_018301916.1"/>
</dbReference>
<dbReference type="Proteomes" id="UP000092177">
    <property type="component" value="Chromosome 4"/>
</dbReference>
<dbReference type="PANTHER" id="PTHR35896:SF3">
    <property type="entry name" value="MAJOR FACILITATOR SUPERFAMILY TRANSPORTER"/>
    <property type="match status" value="1"/>
</dbReference>
<gene>
    <name evidence="2" type="ORF">CH63R_06941</name>
</gene>
<evidence type="ECO:0000256" key="1">
    <source>
        <dbReference type="SAM" id="Phobius"/>
    </source>
</evidence>
<organism evidence="2 3">
    <name type="scientific">Colletotrichum higginsianum (strain IMI 349063)</name>
    <name type="common">Crucifer anthracnose fungus</name>
    <dbReference type="NCBI Taxonomy" id="759273"/>
    <lineage>
        <taxon>Eukaryota</taxon>
        <taxon>Fungi</taxon>
        <taxon>Dikarya</taxon>
        <taxon>Ascomycota</taxon>
        <taxon>Pezizomycotina</taxon>
        <taxon>Sordariomycetes</taxon>
        <taxon>Hypocreomycetidae</taxon>
        <taxon>Glomerellales</taxon>
        <taxon>Glomerellaceae</taxon>
        <taxon>Colletotrichum</taxon>
        <taxon>Colletotrichum destructivum species complex</taxon>
    </lineage>
</organism>
<sequence length="257" mass="28815">MASKPEDQQPFLGFRDQLNIRNSLGNSEAEHCGPCCEPSAKVSRKSKLLRDAVVFLATSLIWAGLFFLLASNQLNNTPGNLPEAKHDGGKSPTQSDYLPASHNVTSNAKYISCGSSIAEAKRSGCRYATLLNYWVPSQCFDQEFETEYQDDDSWTAFADKALTQSIAPEDMGDQEVYYTSIRDHLNHCSMLWRKQFWTLFEDRTAFDGVIVNSFHTEHCADLLKCYLQFLLADEWEDVAIRTALENLGCVGACSLIL</sequence>
<dbReference type="InterPro" id="IPR053008">
    <property type="entry name" value="Phomopsin_biosynth_assoc"/>
</dbReference>